<proteinExistence type="predicted"/>
<organism evidence="2 3">
    <name type="scientific">Datura stramonium</name>
    <name type="common">Jimsonweed</name>
    <name type="synonym">Common thornapple</name>
    <dbReference type="NCBI Taxonomy" id="4076"/>
    <lineage>
        <taxon>Eukaryota</taxon>
        <taxon>Viridiplantae</taxon>
        <taxon>Streptophyta</taxon>
        <taxon>Embryophyta</taxon>
        <taxon>Tracheophyta</taxon>
        <taxon>Spermatophyta</taxon>
        <taxon>Magnoliopsida</taxon>
        <taxon>eudicotyledons</taxon>
        <taxon>Gunneridae</taxon>
        <taxon>Pentapetalae</taxon>
        <taxon>asterids</taxon>
        <taxon>lamiids</taxon>
        <taxon>Solanales</taxon>
        <taxon>Solanaceae</taxon>
        <taxon>Solanoideae</taxon>
        <taxon>Datureae</taxon>
        <taxon>Datura</taxon>
    </lineage>
</organism>
<evidence type="ECO:0000313" key="3">
    <source>
        <dbReference type="Proteomes" id="UP000823775"/>
    </source>
</evidence>
<comment type="caution">
    <text evidence="2">The sequence shown here is derived from an EMBL/GenBank/DDBJ whole genome shotgun (WGS) entry which is preliminary data.</text>
</comment>
<feature type="region of interest" description="Disordered" evidence="1">
    <location>
        <begin position="36"/>
        <end position="72"/>
    </location>
</feature>
<accession>A0ABS8TE39</accession>
<name>A0ABS8TE39_DATST</name>
<protein>
    <submittedName>
        <fullName evidence="2">Uncharacterized protein</fullName>
    </submittedName>
</protein>
<gene>
    <name evidence="2" type="ORF">HAX54_008002</name>
</gene>
<dbReference type="Proteomes" id="UP000823775">
    <property type="component" value="Unassembled WGS sequence"/>
</dbReference>
<keyword evidence="3" id="KW-1185">Reference proteome</keyword>
<reference evidence="2 3" key="1">
    <citation type="journal article" date="2021" name="BMC Genomics">
        <title>Datura genome reveals duplications of psychoactive alkaloid biosynthetic genes and high mutation rate following tissue culture.</title>
        <authorList>
            <person name="Rajewski A."/>
            <person name="Carter-House D."/>
            <person name="Stajich J."/>
            <person name="Litt A."/>
        </authorList>
    </citation>
    <scope>NUCLEOTIDE SEQUENCE [LARGE SCALE GENOMIC DNA]</scope>
    <source>
        <strain evidence="2">AR-01</strain>
    </source>
</reference>
<sequence length="127" mass="14089">MATPLRIHLGSEETLEVIAHLEEKIAELSHMVMQTRAVSQTPPNTTPLPDVRKNRPMLPPPIPISDKFDQGDYFNTSQQVQNTSSTHPTQNFPLVYTFAPPKAHNTPLAHHGPLVDTYVAASLETQT</sequence>
<evidence type="ECO:0000256" key="1">
    <source>
        <dbReference type="SAM" id="MobiDB-lite"/>
    </source>
</evidence>
<dbReference type="EMBL" id="JACEIK010001412">
    <property type="protein sequence ID" value="MCD7469158.1"/>
    <property type="molecule type" value="Genomic_DNA"/>
</dbReference>
<evidence type="ECO:0000313" key="2">
    <source>
        <dbReference type="EMBL" id="MCD7469158.1"/>
    </source>
</evidence>